<dbReference type="EMBL" id="BPQB01000024">
    <property type="protein sequence ID" value="GJE91965.1"/>
    <property type="molecule type" value="Genomic_DNA"/>
</dbReference>
<comment type="caution">
    <text evidence="3">The sequence shown here is derived from an EMBL/GenBank/DDBJ whole genome shotgun (WGS) entry which is preliminary data.</text>
</comment>
<protein>
    <submittedName>
        <fullName evidence="3">F-box protein</fullName>
    </submittedName>
</protein>
<proteinExistence type="predicted"/>
<feature type="region of interest" description="Disordered" evidence="1">
    <location>
        <begin position="482"/>
        <end position="518"/>
    </location>
</feature>
<evidence type="ECO:0000259" key="2">
    <source>
        <dbReference type="PROSITE" id="PS50181"/>
    </source>
</evidence>
<sequence>MARLTELPVELCVRILRDLPALEIVRFQQVSRSFLDFIRGSVELQYLVERFLAGVADVSPSPQHSLRDKLDRLRTWSDAWNGAKWTEQHVVPFRSAERHVSGPVIAFALGNSPRYRSISFYLTGSQSRGIAPRTWSIEDLDDFSMFAFDWYQDLLVLVSSDYQDGVAKLRLLTCSTGTSHPAAINPTLAIELSEEHNYELKYLYICGDLLGFRSSDTTSRSIELSVHDWKQDRLLMHIGVDERAIDSDDPVPDSYAFLDSRHVLVTTWGDEAEVQVMAVFDCRASATPRRVVFPEALQDSALLVLEMPRMTTRATRHESVMYKLFCAPNSPSALHAQTAGAAFRAAASPVVAICITANGLITEHCLLISGRFLLAQIARIHAQGAASSVVRIPWQAYAHECRIVERRPGKAVVHGARFATWADNPGDSTDGGSSEPLIRIWHFDEPAAVRRQAGLLDAEPGPGNASSDDMFPLPASDCVLETEDYSRGPSPCGSDTEGSNIGHSSDGSTAEGSRSDDSAHQIWREPMPLGAPHVTTWTDVQSNGARVFSLIEDGLVVLGGNHTEILTL</sequence>
<dbReference type="Proteomes" id="UP000703269">
    <property type="component" value="Unassembled WGS sequence"/>
</dbReference>
<dbReference type="Pfam" id="PF00646">
    <property type="entry name" value="F-box"/>
    <property type="match status" value="1"/>
</dbReference>
<dbReference type="InterPro" id="IPR001810">
    <property type="entry name" value="F-box_dom"/>
</dbReference>
<evidence type="ECO:0000313" key="3">
    <source>
        <dbReference type="EMBL" id="GJE91965.1"/>
    </source>
</evidence>
<accession>A0A9P3GDT8</accession>
<evidence type="ECO:0000313" key="4">
    <source>
        <dbReference type="Proteomes" id="UP000703269"/>
    </source>
</evidence>
<name>A0A9P3GDT8_9APHY</name>
<dbReference type="AlphaFoldDB" id="A0A9P3GDT8"/>
<keyword evidence="4" id="KW-1185">Reference proteome</keyword>
<evidence type="ECO:0000256" key="1">
    <source>
        <dbReference type="SAM" id="MobiDB-lite"/>
    </source>
</evidence>
<feature type="compositionally biased region" description="Polar residues" evidence="1">
    <location>
        <begin position="496"/>
        <end position="512"/>
    </location>
</feature>
<reference evidence="3 4" key="1">
    <citation type="submission" date="2021-08" db="EMBL/GenBank/DDBJ databases">
        <title>Draft Genome Sequence of Phanerochaete sordida strain YK-624.</title>
        <authorList>
            <person name="Mori T."/>
            <person name="Dohra H."/>
            <person name="Suzuki T."/>
            <person name="Kawagishi H."/>
            <person name="Hirai H."/>
        </authorList>
    </citation>
    <scope>NUCLEOTIDE SEQUENCE [LARGE SCALE GENOMIC DNA]</scope>
    <source>
        <strain evidence="3 4">YK-624</strain>
    </source>
</reference>
<dbReference type="CDD" id="cd09917">
    <property type="entry name" value="F-box_SF"/>
    <property type="match status" value="1"/>
</dbReference>
<organism evidence="3 4">
    <name type="scientific">Phanerochaete sordida</name>
    <dbReference type="NCBI Taxonomy" id="48140"/>
    <lineage>
        <taxon>Eukaryota</taxon>
        <taxon>Fungi</taxon>
        <taxon>Dikarya</taxon>
        <taxon>Basidiomycota</taxon>
        <taxon>Agaricomycotina</taxon>
        <taxon>Agaricomycetes</taxon>
        <taxon>Polyporales</taxon>
        <taxon>Phanerochaetaceae</taxon>
        <taxon>Phanerochaete</taxon>
    </lineage>
</organism>
<dbReference type="InterPro" id="IPR036047">
    <property type="entry name" value="F-box-like_dom_sf"/>
</dbReference>
<gene>
    <name evidence="3" type="ORF">PsYK624_081170</name>
</gene>
<dbReference type="SUPFAM" id="SSF81383">
    <property type="entry name" value="F-box domain"/>
    <property type="match status" value="1"/>
</dbReference>
<feature type="domain" description="F-box" evidence="2">
    <location>
        <begin position="1"/>
        <end position="47"/>
    </location>
</feature>
<dbReference type="PROSITE" id="PS50181">
    <property type="entry name" value="FBOX"/>
    <property type="match status" value="1"/>
</dbReference>
<dbReference type="OrthoDB" id="2788250at2759"/>